<dbReference type="EMBL" id="CAQQ02129226">
    <property type="status" value="NOT_ANNOTATED_CDS"/>
    <property type="molecule type" value="Genomic_DNA"/>
</dbReference>
<keyword evidence="2" id="KW-1185">Reference proteome</keyword>
<name>T1GAD5_MEGSC</name>
<dbReference type="EMBL" id="CAQQ02129225">
    <property type="status" value="NOT_ANNOTATED_CDS"/>
    <property type="molecule type" value="Genomic_DNA"/>
</dbReference>
<evidence type="ECO:0000313" key="1">
    <source>
        <dbReference type="EnsemblMetazoa" id="MESCA000190-PA"/>
    </source>
</evidence>
<organism evidence="1 2">
    <name type="scientific">Megaselia scalaris</name>
    <name type="common">Humpbacked fly</name>
    <name type="synonym">Phora scalaris</name>
    <dbReference type="NCBI Taxonomy" id="36166"/>
    <lineage>
        <taxon>Eukaryota</taxon>
        <taxon>Metazoa</taxon>
        <taxon>Ecdysozoa</taxon>
        <taxon>Arthropoda</taxon>
        <taxon>Hexapoda</taxon>
        <taxon>Insecta</taxon>
        <taxon>Pterygota</taxon>
        <taxon>Neoptera</taxon>
        <taxon>Endopterygota</taxon>
        <taxon>Diptera</taxon>
        <taxon>Brachycera</taxon>
        <taxon>Muscomorpha</taxon>
        <taxon>Platypezoidea</taxon>
        <taxon>Phoridae</taxon>
        <taxon>Megaseliini</taxon>
        <taxon>Megaselia</taxon>
    </lineage>
</organism>
<proteinExistence type="predicted"/>
<reference evidence="1" key="2">
    <citation type="submission" date="2015-06" db="UniProtKB">
        <authorList>
            <consortium name="EnsemblMetazoa"/>
        </authorList>
    </citation>
    <scope>IDENTIFICATION</scope>
</reference>
<dbReference type="HOGENOM" id="CLU_2349063_0_0_1"/>
<accession>T1GAD5</accession>
<protein>
    <submittedName>
        <fullName evidence="1">Uncharacterized protein</fullName>
    </submittedName>
</protein>
<reference evidence="2" key="1">
    <citation type="submission" date="2013-02" db="EMBL/GenBank/DDBJ databases">
        <authorList>
            <person name="Hughes D."/>
        </authorList>
    </citation>
    <scope>NUCLEOTIDE SEQUENCE</scope>
    <source>
        <strain>Durham</strain>
        <strain evidence="2">NC isolate 2 -- Noor lab</strain>
    </source>
</reference>
<dbReference type="EnsemblMetazoa" id="MESCA000190-RA">
    <property type="protein sequence ID" value="MESCA000190-PA"/>
    <property type="gene ID" value="MESCA000190"/>
</dbReference>
<dbReference type="AlphaFoldDB" id="T1GAD5"/>
<evidence type="ECO:0000313" key="2">
    <source>
        <dbReference type="Proteomes" id="UP000015102"/>
    </source>
</evidence>
<dbReference type="Proteomes" id="UP000015102">
    <property type="component" value="Unassembled WGS sequence"/>
</dbReference>
<sequence>MEPMDLILNNPGKSDQNLVSDTTIRICNNVQNHYGILRLKKQRKLPESVLLISSTSKFSRLIVISEMDKRDVRQELERKYRGNQKKDYAVSRQILGL</sequence>